<dbReference type="HOGENOM" id="CLU_1296176_0_0_1"/>
<keyword evidence="3" id="KW-1185">Reference proteome</keyword>
<organism evidence="2">
    <name type="scientific">Oryza glumipatula</name>
    <dbReference type="NCBI Taxonomy" id="40148"/>
    <lineage>
        <taxon>Eukaryota</taxon>
        <taxon>Viridiplantae</taxon>
        <taxon>Streptophyta</taxon>
        <taxon>Embryophyta</taxon>
        <taxon>Tracheophyta</taxon>
        <taxon>Spermatophyta</taxon>
        <taxon>Magnoliopsida</taxon>
        <taxon>Liliopsida</taxon>
        <taxon>Poales</taxon>
        <taxon>Poaceae</taxon>
        <taxon>BOP clade</taxon>
        <taxon>Oryzoideae</taxon>
        <taxon>Oryzeae</taxon>
        <taxon>Oryzinae</taxon>
        <taxon>Oryza</taxon>
    </lineage>
</organism>
<dbReference type="AlphaFoldDB" id="A0A0E0AVM9"/>
<name>A0A0E0AVM9_9ORYZ</name>
<dbReference type="Gramene" id="OGLUM08G16280.2">
    <property type="protein sequence ID" value="OGLUM08G16280.2"/>
    <property type="gene ID" value="OGLUM08G16280"/>
</dbReference>
<evidence type="ECO:0000313" key="2">
    <source>
        <dbReference type="EnsemblPlants" id="OGLUM08G16280.2"/>
    </source>
</evidence>
<feature type="region of interest" description="Disordered" evidence="1">
    <location>
        <begin position="128"/>
        <end position="147"/>
    </location>
</feature>
<reference evidence="2" key="2">
    <citation type="submission" date="2018-05" db="EMBL/GenBank/DDBJ databases">
        <title>OgluRS3 (Oryza glumaepatula Reference Sequence Version 3).</title>
        <authorList>
            <person name="Zhang J."/>
            <person name="Kudrna D."/>
            <person name="Lee S."/>
            <person name="Talag J."/>
            <person name="Welchert J."/>
            <person name="Wing R.A."/>
        </authorList>
    </citation>
    <scope>NUCLEOTIDE SEQUENCE [LARGE SCALE GENOMIC DNA]</scope>
</reference>
<dbReference type="Proteomes" id="UP000026961">
    <property type="component" value="Chromosome 8"/>
</dbReference>
<feature type="compositionally biased region" description="Basic and acidic residues" evidence="1">
    <location>
        <begin position="128"/>
        <end position="139"/>
    </location>
</feature>
<feature type="region of interest" description="Disordered" evidence="1">
    <location>
        <begin position="1"/>
        <end position="22"/>
    </location>
</feature>
<protein>
    <submittedName>
        <fullName evidence="2">Uncharacterized protein</fullName>
    </submittedName>
</protein>
<reference evidence="2" key="1">
    <citation type="submission" date="2015-04" db="UniProtKB">
        <authorList>
            <consortium name="EnsemblPlants"/>
        </authorList>
    </citation>
    <scope>IDENTIFICATION</scope>
</reference>
<proteinExistence type="predicted"/>
<sequence>MGQPETVYTGPQRLECGPRKGWPHWLAATKPGRGEHRVPPPTAAAAMAAAAAATARSSVAPHASPTLRRSGSSGDRQWIAALPESSFKDITVSLNAYRNCRFGLFASTAKAVRHIQFRLVTLMKEQEEEKEVSVADRDSSNPGRPLHAHFTQESTLQTAPCAAAASSRPAASLVRFFHLVQFHRVQFTELSTATSVQALFRRLIGPLTDVLAC</sequence>
<accession>A0A0E0AVM9</accession>
<evidence type="ECO:0000313" key="3">
    <source>
        <dbReference type="Proteomes" id="UP000026961"/>
    </source>
</evidence>
<evidence type="ECO:0000256" key="1">
    <source>
        <dbReference type="SAM" id="MobiDB-lite"/>
    </source>
</evidence>
<dbReference type="EnsemblPlants" id="OGLUM08G16280.2">
    <property type="protein sequence ID" value="OGLUM08G16280.2"/>
    <property type="gene ID" value="OGLUM08G16280"/>
</dbReference>